<dbReference type="RefSeq" id="WP_273249234.1">
    <property type="nucleotide sequence ID" value="NZ_VENJ01000009.1"/>
</dbReference>
<dbReference type="InterPro" id="IPR007396">
    <property type="entry name" value="TR_PAI2-type"/>
</dbReference>
<dbReference type="InterPro" id="IPR012349">
    <property type="entry name" value="Split_barrel_FMN-bd"/>
</dbReference>
<dbReference type="PIRSF" id="PIRSF010372">
    <property type="entry name" value="PaiB"/>
    <property type="match status" value="1"/>
</dbReference>
<name>A0A7C9L7H2_9RHOB</name>
<organism evidence="1 2">
    <name type="scientific">Sediminimonas qiaohouensis</name>
    <dbReference type="NCBI Taxonomy" id="552061"/>
    <lineage>
        <taxon>Bacteria</taxon>
        <taxon>Pseudomonadati</taxon>
        <taxon>Pseudomonadota</taxon>
        <taxon>Alphaproteobacteria</taxon>
        <taxon>Rhodobacterales</taxon>
        <taxon>Roseobacteraceae</taxon>
        <taxon>Sediminimonas</taxon>
    </lineage>
</organism>
<dbReference type="PANTHER" id="PTHR35802:SF1">
    <property type="entry name" value="PROTEASE SYNTHASE AND SPORULATION PROTEIN PAI 2"/>
    <property type="match status" value="1"/>
</dbReference>
<evidence type="ECO:0000313" key="1">
    <source>
        <dbReference type="EMBL" id="MTJ04553.1"/>
    </source>
</evidence>
<accession>A0A7C9L7H2</accession>
<dbReference type="AlphaFoldDB" id="A0A7C9L7H2"/>
<reference evidence="1 2" key="1">
    <citation type="submission" date="2019-06" db="EMBL/GenBank/DDBJ databases">
        <title>Enrichment of Autotrophic Halophilic Microorganisms from Red Sea Brine Pool Using Microbial Electrosynthesis System.</title>
        <authorList>
            <person name="Alqahtani M.F."/>
            <person name="Bajracharya S."/>
            <person name="Katuri K.P."/>
            <person name="Ali M."/>
            <person name="Saikaly P.E."/>
        </authorList>
    </citation>
    <scope>NUCLEOTIDE SEQUENCE [LARGE SCALE GENOMIC DNA]</scope>
    <source>
        <strain evidence="1">MES6</strain>
    </source>
</reference>
<sequence>MHPNPTFRKTSRAQNIDFVASMGFGTLVLADGQGAPLLSHIPFVLDGDEVLFHLVRSNPMVRLLSEPRVARLAVNGPHGYISPDWYGISEQVPTWNYIAVHLTGACELLPQERLREILEATSDRFEAPLAPKPVWKMDKMPDDVATRMMRQIVPCQLRIEAVDGTWKLSQNKPDEARLAAAEGVAGSADGSELAALARWMRSPPEET</sequence>
<dbReference type="Gene3D" id="2.30.110.10">
    <property type="entry name" value="Electron Transport, Fmn-binding Protein, Chain A"/>
    <property type="match status" value="1"/>
</dbReference>
<gene>
    <name evidence="1" type="ORF">FH759_07670</name>
</gene>
<protein>
    <submittedName>
        <fullName evidence="1">FMN-binding negative transcriptional regulator</fullName>
    </submittedName>
</protein>
<dbReference type="EMBL" id="VENJ01000009">
    <property type="protein sequence ID" value="MTJ04553.1"/>
    <property type="molecule type" value="Genomic_DNA"/>
</dbReference>
<dbReference type="PANTHER" id="PTHR35802">
    <property type="entry name" value="PROTEASE SYNTHASE AND SPORULATION PROTEIN PAI 2"/>
    <property type="match status" value="1"/>
</dbReference>
<dbReference type="Pfam" id="PF04299">
    <property type="entry name" value="FMN_bind_2"/>
    <property type="match status" value="1"/>
</dbReference>
<dbReference type="Proteomes" id="UP000483078">
    <property type="component" value="Unassembled WGS sequence"/>
</dbReference>
<proteinExistence type="predicted"/>
<dbReference type="SUPFAM" id="SSF50475">
    <property type="entry name" value="FMN-binding split barrel"/>
    <property type="match status" value="1"/>
</dbReference>
<comment type="caution">
    <text evidence="1">The sequence shown here is derived from an EMBL/GenBank/DDBJ whole genome shotgun (WGS) entry which is preliminary data.</text>
</comment>
<evidence type="ECO:0000313" key="2">
    <source>
        <dbReference type="Proteomes" id="UP000483078"/>
    </source>
</evidence>